<dbReference type="GO" id="GO:0004620">
    <property type="term" value="F:phospholipase activity"/>
    <property type="evidence" value="ECO:0007669"/>
    <property type="project" value="TreeGrafter"/>
</dbReference>
<evidence type="ECO:0000256" key="1">
    <source>
        <dbReference type="SAM" id="MobiDB-lite"/>
    </source>
</evidence>
<proteinExistence type="predicted"/>
<feature type="region of interest" description="Disordered" evidence="1">
    <location>
        <begin position="35"/>
        <end position="65"/>
    </location>
</feature>
<dbReference type="PANTHER" id="PTHR12393">
    <property type="entry name" value="SPHINGOMYELIN PHOSPHODIESTERASE RELATED"/>
    <property type="match status" value="1"/>
</dbReference>
<feature type="compositionally biased region" description="Low complexity" evidence="1">
    <location>
        <begin position="36"/>
        <end position="56"/>
    </location>
</feature>
<dbReference type="GO" id="GO:0030149">
    <property type="term" value="P:sphingolipid catabolic process"/>
    <property type="evidence" value="ECO:0007669"/>
    <property type="project" value="TreeGrafter"/>
</dbReference>
<gene>
    <name evidence="2" type="ORF">HYH03_015367</name>
</gene>
<dbReference type="Gene3D" id="1.25.40.20">
    <property type="entry name" value="Ankyrin repeat-containing domain"/>
    <property type="match status" value="1"/>
</dbReference>
<dbReference type="GO" id="GO:0016020">
    <property type="term" value="C:membrane"/>
    <property type="evidence" value="ECO:0007669"/>
    <property type="project" value="TreeGrafter"/>
</dbReference>
<sequence length="712" mass="75501">MPAPAPSSSAAGGALARLAAAAVLANSRQHTSWLQAAAPVPVEEASPARASLSRSPESPDPAPADPSRLWFPDLVERIAAFLSPHEVAGLRLVSKEAARLLRGRAALSLSQPVPPEVFAAHWARPGACKGLTLAQRRQLITLTARSNVVANLEVAVAAAGLAPRHEDLEAAAGAGALESCIWLWDWGPLVDKSGQVPWPPEAPWKRLICLAAHGGHTRVCEWCLEMCPSVALGYSERVGVEFAALCAADAGHASLAEQLAAVDVVRYNVKRRKPELRELWRRIVVQANAGCDLGTVVALSKKMRDAPHSWPHSDLSDALKASVLTPMPDWRAKAAHWKGLGAKLTRAERDWVLCQVLERPLAHWKGRAKFLLSGGARPSGKCYQAAAAAPVGAVEERFAWLKARGCGPGKQLPHLITTAIATGDTGALAWLLAEAGQPGRQAFGCLGTAKKAAAAGHLGVLKTLQGAGRLGSSTGAMEALASAAASGGQLAVLQWAAEAMSDKALSSLGLFTAAAGSGNVEMLRWLLQRGCPMYSGAWSAAIRSGCEAALELLEELGCPQPECGTPYRLAVRVREWRMLPILLRAGVPLGPAQELVKSAAYCGAPLATLQGLVRGLDTHLDWDALAAAARAGVREPGRRGDGDIMVLAWMRQRREQALAEGWQPTPPRQPKPVRKKAKPWLLESETSSGSDSDSDSDSDLDVSLHRWIRSRG</sequence>
<dbReference type="InterPro" id="IPR036770">
    <property type="entry name" value="Ankyrin_rpt-contain_sf"/>
</dbReference>
<name>A0A836BSM4_9CHLO</name>
<reference evidence="2" key="1">
    <citation type="journal article" date="2020" name="bioRxiv">
        <title>Comparative genomics of Chlamydomonas.</title>
        <authorList>
            <person name="Craig R.J."/>
            <person name="Hasan A.R."/>
            <person name="Ness R.W."/>
            <person name="Keightley P.D."/>
        </authorList>
    </citation>
    <scope>NUCLEOTIDE SEQUENCE</scope>
    <source>
        <strain evidence="2">CCAP 11/70</strain>
    </source>
</reference>
<dbReference type="EMBL" id="JAEHOE010000120">
    <property type="protein sequence ID" value="KAG2485923.1"/>
    <property type="molecule type" value="Genomic_DNA"/>
</dbReference>
<dbReference type="GO" id="GO:0005783">
    <property type="term" value="C:endoplasmic reticulum"/>
    <property type="evidence" value="ECO:0007669"/>
    <property type="project" value="TreeGrafter"/>
</dbReference>
<accession>A0A836BSM4</accession>
<feature type="region of interest" description="Disordered" evidence="1">
    <location>
        <begin position="658"/>
        <end position="701"/>
    </location>
</feature>
<feature type="compositionally biased region" description="Low complexity" evidence="1">
    <location>
        <begin position="681"/>
        <end position="691"/>
    </location>
</feature>
<evidence type="ECO:0000313" key="2">
    <source>
        <dbReference type="EMBL" id="KAG2485923.1"/>
    </source>
</evidence>
<dbReference type="AlphaFoldDB" id="A0A836BSM4"/>
<dbReference type="GO" id="GO:0046513">
    <property type="term" value="P:ceramide biosynthetic process"/>
    <property type="evidence" value="ECO:0007669"/>
    <property type="project" value="TreeGrafter"/>
</dbReference>
<dbReference type="OrthoDB" id="542773at2759"/>
<dbReference type="Proteomes" id="UP000612055">
    <property type="component" value="Unassembled WGS sequence"/>
</dbReference>
<evidence type="ECO:0000313" key="3">
    <source>
        <dbReference type="Proteomes" id="UP000612055"/>
    </source>
</evidence>
<protein>
    <submittedName>
        <fullName evidence="2">Uncharacterized protein</fullName>
    </submittedName>
</protein>
<dbReference type="PANTHER" id="PTHR12393:SF6">
    <property type="entry name" value="SPHINGOMYELIN PHOSPHODIESTERASE 2"/>
    <property type="match status" value="1"/>
</dbReference>
<dbReference type="GO" id="GO:0071944">
    <property type="term" value="C:cell periphery"/>
    <property type="evidence" value="ECO:0007669"/>
    <property type="project" value="TreeGrafter"/>
</dbReference>
<keyword evidence="3" id="KW-1185">Reference proteome</keyword>
<dbReference type="SUPFAM" id="SSF140860">
    <property type="entry name" value="Pseudo ankyrin repeat-like"/>
    <property type="match status" value="1"/>
</dbReference>
<organism evidence="2 3">
    <name type="scientific">Edaphochlamys debaryana</name>
    <dbReference type="NCBI Taxonomy" id="47281"/>
    <lineage>
        <taxon>Eukaryota</taxon>
        <taxon>Viridiplantae</taxon>
        <taxon>Chlorophyta</taxon>
        <taxon>core chlorophytes</taxon>
        <taxon>Chlorophyceae</taxon>
        <taxon>CS clade</taxon>
        <taxon>Chlamydomonadales</taxon>
        <taxon>Chlamydomonadales incertae sedis</taxon>
        <taxon>Edaphochlamys</taxon>
    </lineage>
</organism>
<comment type="caution">
    <text evidence="2">The sequence shown here is derived from an EMBL/GenBank/DDBJ whole genome shotgun (WGS) entry which is preliminary data.</text>
</comment>